<keyword evidence="3" id="KW-1185">Reference proteome</keyword>
<name>A0A1I2JMG0_9GAMM</name>
<sequence length="331" mass="36025">MDFLRGARIAFALAVGVVGCCLCPTASAADESAGSSVAASFAAFWQAAKGRPFAQQLDAWDRDIEAPRRDLYASVVWEASQHQDWQARRLRFLQARFAAYPALAVDIPTEERALRGVLDQQIPRFHRVFPDADLQPPVQLLLAPNFDAKSGVLADGRPVLAFAVDSLLLEKADLGIVVPHELFHLYHAKHAGFSNDGVMPGVALTVPLFEEGLAAYVSSQLSPGHDDGALLLQADLGDIPASRLAGIAHRFLADARFKAIDSEHPEAFKKWFNAAAAPYQPGLPNRTGYWLGLQVIRHLRRTCSLKQIAAWTPAQADAKVRVALGELARIP</sequence>
<organism evidence="2 3">
    <name type="scientific">Dyella marensis</name>
    <dbReference type="NCBI Taxonomy" id="500610"/>
    <lineage>
        <taxon>Bacteria</taxon>
        <taxon>Pseudomonadati</taxon>
        <taxon>Pseudomonadota</taxon>
        <taxon>Gammaproteobacteria</taxon>
        <taxon>Lysobacterales</taxon>
        <taxon>Rhodanobacteraceae</taxon>
        <taxon>Dyella</taxon>
    </lineage>
</organism>
<dbReference type="EMBL" id="FONH01000027">
    <property type="protein sequence ID" value="SFF55083.1"/>
    <property type="molecule type" value="Genomic_DNA"/>
</dbReference>
<evidence type="ECO:0000256" key="1">
    <source>
        <dbReference type="SAM" id="SignalP"/>
    </source>
</evidence>
<feature type="signal peptide" evidence="1">
    <location>
        <begin position="1"/>
        <end position="28"/>
    </location>
</feature>
<dbReference type="STRING" id="500610.SAMN02799615_04102"/>
<evidence type="ECO:0000313" key="3">
    <source>
        <dbReference type="Proteomes" id="UP000199477"/>
    </source>
</evidence>
<feature type="chain" id="PRO_5011560761" description="DUF2268 domain-containing protein" evidence="1">
    <location>
        <begin position="29"/>
        <end position="331"/>
    </location>
</feature>
<dbReference type="AlphaFoldDB" id="A0A1I2JMG0"/>
<dbReference type="Proteomes" id="UP000199477">
    <property type="component" value="Unassembled WGS sequence"/>
</dbReference>
<gene>
    <name evidence="2" type="ORF">SAMN02799615_04102</name>
</gene>
<reference evidence="3" key="1">
    <citation type="submission" date="2016-10" db="EMBL/GenBank/DDBJ databases">
        <authorList>
            <person name="Varghese N."/>
            <person name="Submissions S."/>
        </authorList>
    </citation>
    <scope>NUCLEOTIDE SEQUENCE [LARGE SCALE GENOMIC DNA]</scope>
    <source>
        <strain evidence="3">UNC178MFTsu3.1</strain>
    </source>
</reference>
<evidence type="ECO:0000313" key="2">
    <source>
        <dbReference type="EMBL" id="SFF55083.1"/>
    </source>
</evidence>
<protein>
    <recommendedName>
        <fullName evidence="4">DUF2268 domain-containing protein</fullName>
    </recommendedName>
</protein>
<evidence type="ECO:0008006" key="4">
    <source>
        <dbReference type="Google" id="ProtNLM"/>
    </source>
</evidence>
<dbReference type="RefSeq" id="WP_143096571.1">
    <property type="nucleotide sequence ID" value="NZ_FONH01000027.1"/>
</dbReference>
<dbReference type="PROSITE" id="PS51257">
    <property type="entry name" value="PROKAR_LIPOPROTEIN"/>
    <property type="match status" value="1"/>
</dbReference>
<keyword evidence="1" id="KW-0732">Signal</keyword>
<accession>A0A1I2JMG0</accession>
<proteinExistence type="predicted"/>